<keyword evidence="1" id="KW-1133">Transmembrane helix</keyword>
<dbReference type="RefSeq" id="WP_257743846.1">
    <property type="nucleotide sequence ID" value="NZ_CP096115.1"/>
</dbReference>
<reference evidence="2" key="1">
    <citation type="submission" date="2022-04" db="EMBL/GenBank/DDBJ databases">
        <title>Complete genome of Methanoplanus endosymbiosus DSM 3599.</title>
        <authorList>
            <person name="Chen S.-C."/>
            <person name="You Y.-T."/>
            <person name="Zhou Y.-Z."/>
            <person name="Lai M.-C."/>
        </authorList>
    </citation>
    <scope>NUCLEOTIDE SEQUENCE</scope>
    <source>
        <strain evidence="2">DSM 3599</strain>
    </source>
</reference>
<dbReference type="InterPro" id="IPR011672">
    <property type="entry name" value="DUF1614"/>
</dbReference>
<dbReference type="Pfam" id="PF07758">
    <property type="entry name" value="DUF1614"/>
    <property type="match status" value="1"/>
</dbReference>
<keyword evidence="1" id="KW-0472">Membrane</keyword>
<feature type="transmembrane region" description="Helical" evidence="1">
    <location>
        <begin position="40"/>
        <end position="60"/>
    </location>
</feature>
<feature type="transmembrane region" description="Helical" evidence="1">
    <location>
        <begin position="125"/>
        <end position="142"/>
    </location>
</feature>
<feature type="transmembrane region" description="Helical" evidence="1">
    <location>
        <begin position="154"/>
        <end position="172"/>
    </location>
</feature>
<dbReference type="Proteomes" id="UP001060368">
    <property type="component" value="Chromosome"/>
</dbReference>
<organism evidence="2 3">
    <name type="scientific">Methanoplanus endosymbiosus</name>
    <dbReference type="NCBI Taxonomy" id="33865"/>
    <lineage>
        <taxon>Archaea</taxon>
        <taxon>Methanobacteriati</taxon>
        <taxon>Methanobacteriota</taxon>
        <taxon>Stenosarchaea group</taxon>
        <taxon>Methanomicrobia</taxon>
        <taxon>Methanomicrobiales</taxon>
        <taxon>Methanomicrobiaceae</taxon>
        <taxon>Methanoplanus</taxon>
    </lineage>
</organism>
<evidence type="ECO:0000256" key="1">
    <source>
        <dbReference type="SAM" id="Phobius"/>
    </source>
</evidence>
<protein>
    <submittedName>
        <fullName evidence="2">DUF1614 domain-containing protein</fullName>
    </submittedName>
</protein>
<gene>
    <name evidence="2" type="ORF">L6E24_06240</name>
</gene>
<evidence type="ECO:0000313" key="2">
    <source>
        <dbReference type="EMBL" id="UUX93710.1"/>
    </source>
</evidence>
<proteinExistence type="predicted"/>
<dbReference type="AlphaFoldDB" id="A0A9E7PNV3"/>
<dbReference type="GeneID" id="74307281"/>
<keyword evidence="3" id="KW-1185">Reference proteome</keyword>
<name>A0A9E7PNV3_9EURY</name>
<keyword evidence="1" id="KW-0812">Transmembrane</keyword>
<dbReference type="KEGG" id="mend:L6E24_06240"/>
<dbReference type="EMBL" id="CP096115">
    <property type="protein sequence ID" value="UUX93710.1"/>
    <property type="molecule type" value="Genomic_DNA"/>
</dbReference>
<feature type="transmembrane region" description="Helical" evidence="1">
    <location>
        <begin position="178"/>
        <end position="199"/>
    </location>
</feature>
<feature type="transmembrane region" description="Helical" evidence="1">
    <location>
        <begin position="12"/>
        <end position="34"/>
    </location>
</feature>
<accession>A0A9E7PNV3</accession>
<evidence type="ECO:0000313" key="3">
    <source>
        <dbReference type="Proteomes" id="UP001060368"/>
    </source>
</evidence>
<feature type="transmembrane region" description="Helical" evidence="1">
    <location>
        <begin position="211"/>
        <end position="233"/>
    </location>
</feature>
<sequence length="234" mass="24526">MHRYFFNPFSIIILIFLIIALIFLLPLIFLGIIGSALARLGFGPAGVVLILFGSIIGSFINIPVAKIKSNPAACKVPHGLLMNRYYRVSDFSTETVIAVNFGGAVIPVLISIVLLFRTMSLGYDSGLYISILVAVLIVAFVTNRFAGPVQGIGIVTPFFIPPLCALICGIIFGWGDPLAAPVIAYISGTMGTLAGADLLNLRRLGDIGAPVASIGGAGTFDGVFLTGIIAALLA</sequence>
<feature type="transmembrane region" description="Helical" evidence="1">
    <location>
        <begin position="96"/>
        <end position="119"/>
    </location>
</feature>